<sequence length="123" mass="13387">MLEITADKIAHVIVRAREYDSGVNAWAHSGHRTGQGVRAELQEFIAGLNDDEQASLTAVMWVGRDSFDASDLDEAIATAKSEKTSPTEDYLMGEPRLADYLEAGMEALGISPGDEVDDLHRPV</sequence>
<proteinExistence type="predicted"/>
<protein>
    <recommendedName>
        <fullName evidence="3">DUF3775 domain-containing protein</fullName>
    </recommendedName>
</protein>
<dbReference type="EMBL" id="CP025583">
    <property type="protein sequence ID" value="AUM74925.1"/>
    <property type="molecule type" value="Genomic_DNA"/>
</dbReference>
<evidence type="ECO:0000313" key="2">
    <source>
        <dbReference type="Proteomes" id="UP000234882"/>
    </source>
</evidence>
<dbReference type="Pfam" id="PF12616">
    <property type="entry name" value="DUF3775"/>
    <property type="match status" value="1"/>
</dbReference>
<keyword evidence="2" id="KW-1185">Reference proteome</keyword>
<evidence type="ECO:0008006" key="3">
    <source>
        <dbReference type="Google" id="ProtNLM"/>
    </source>
</evidence>
<dbReference type="KEGG" id="paru:CYR75_12115"/>
<dbReference type="InterPro" id="IPR022254">
    <property type="entry name" value="DUF3775"/>
</dbReference>
<accession>A0A2K9MK22</accession>
<evidence type="ECO:0000313" key="1">
    <source>
        <dbReference type="EMBL" id="AUM74925.1"/>
    </source>
</evidence>
<organism evidence="1 2">
    <name type="scientific">Paracoccus jeotgali</name>
    <dbReference type="NCBI Taxonomy" id="2065379"/>
    <lineage>
        <taxon>Bacteria</taxon>
        <taxon>Pseudomonadati</taxon>
        <taxon>Pseudomonadota</taxon>
        <taxon>Alphaproteobacteria</taxon>
        <taxon>Rhodobacterales</taxon>
        <taxon>Paracoccaceae</taxon>
        <taxon>Paracoccus</taxon>
    </lineage>
</organism>
<dbReference type="Proteomes" id="UP000234882">
    <property type="component" value="Chromosome"/>
</dbReference>
<gene>
    <name evidence="1" type="ORF">CYR75_12115</name>
</gene>
<reference evidence="2" key="1">
    <citation type="submission" date="2017-12" db="EMBL/GenBank/DDBJ databases">
        <title>Genomic analysis of Paracoccus sp. CBA4604.</title>
        <authorList>
            <person name="Roh S.W."/>
            <person name="Kim J.Y."/>
            <person name="Kim J.S."/>
        </authorList>
    </citation>
    <scope>NUCLEOTIDE SEQUENCE [LARGE SCALE GENOMIC DNA]</scope>
    <source>
        <strain evidence="2">CBA4604</strain>
    </source>
</reference>
<dbReference type="AlphaFoldDB" id="A0A2K9MK22"/>
<dbReference type="OrthoDB" id="5641374at2"/>
<name>A0A2K9MK22_9RHOB</name>
<dbReference type="RefSeq" id="WP_101500270.1">
    <property type="nucleotide sequence ID" value="NZ_CP025583.1"/>
</dbReference>